<organism evidence="14">
    <name type="scientific">hydrothermal vent metagenome</name>
    <dbReference type="NCBI Taxonomy" id="652676"/>
    <lineage>
        <taxon>unclassified sequences</taxon>
        <taxon>metagenomes</taxon>
        <taxon>ecological metagenomes</taxon>
    </lineage>
</organism>
<feature type="transmembrane region" description="Helical" evidence="12">
    <location>
        <begin position="187"/>
        <end position="209"/>
    </location>
</feature>
<reference evidence="14" key="1">
    <citation type="submission" date="2018-06" db="EMBL/GenBank/DDBJ databases">
        <authorList>
            <person name="Zhirakovskaya E."/>
        </authorList>
    </citation>
    <scope>NUCLEOTIDE SEQUENCE</scope>
</reference>
<evidence type="ECO:0000256" key="7">
    <source>
        <dbReference type="ARBA" id="ARBA00022833"/>
    </source>
</evidence>
<evidence type="ECO:0000256" key="9">
    <source>
        <dbReference type="ARBA" id="ARBA00023049"/>
    </source>
</evidence>
<dbReference type="GO" id="GO:0046872">
    <property type="term" value="F:metal ion binding"/>
    <property type="evidence" value="ECO:0007669"/>
    <property type="project" value="UniProtKB-KW"/>
</dbReference>
<dbReference type="Pfam" id="PF01435">
    <property type="entry name" value="Peptidase_M48"/>
    <property type="match status" value="1"/>
</dbReference>
<feature type="transmembrane region" description="Helical" evidence="12">
    <location>
        <begin position="15"/>
        <end position="42"/>
    </location>
</feature>
<dbReference type="Gene3D" id="3.30.2010.10">
    <property type="entry name" value="Metalloproteases ('zincins'), catalytic domain"/>
    <property type="match status" value="1"/>
</dbReference>
<evidence type="ECO:0000256" key="11">
    <source>
        <dbReference type="SAM" id="MobiDB-lite"/>
    </source>
</evidence>
<evidence type="ECO:0000256" key="4">
    <source>
        <dbReference type="ARBA" id="ARBA00022692"/>
    </source>
</evidence>
<dbReference type="AlphaFoldDB" id="A0A3B1AJF0"/>
<evidence type="ECO:0000256" key="6">
    <source>
        <dbReference type="ARBA" id="ARBA00022801"/>
    </source>
</evidence>
<dbReference type="PANTHER" id="PTHR43221">
    <property type="entry name" value="PROTEASE HTPX"/>
    <property type="match status" value="1"/>
</dbReference>
<dbReference type="GO" id="GO:0006508">
    <property type="term" value="P:proteolysis"/>
    <property type="evidence" value="ECO:0007669"/>
    <property type="project" value="UniProtKB-KW"/>
</dbReference>
<keyword evidence="6" id="KW-0378">Hydrolase</keyword>
<keyword evidence="9" id="KW-0482">Metalloprotease</keyword>
<evidence type="ECO:0000256" key="5">
    <source>
        <dbReference type="ARBA" id="ARBA00022723"/>
    </source>
</evidence>
<evidence type="ECO:0000313" key="14">
    <source>
        <dbReference type="EMBL" id="VAX03852.1"/>
    </source>
</evidence>
<dbReference type="InterPro" id="IPR001915">
    <property type="entry name" value="Peptidase_M48"/>
</dbReference>
<proteinExistence type="predicted"/>
<feature type="region of interest" description="Disordered" evidence="11">
    <location>
        <begin position="334"/>
        <end position="362"/>
    </location>
</feature>
<evidence type="ECO:0000256" key="3">
    <source>
        <dbReference type="ARBA" id="ARBA00022670"/>
    </source>
</evidence>
<gene>
    <name evidence="14" type="ORF">MNBD_GAMMA20-446</name>
</gene>
<comment type="cofactor">
    <cofactor evidence="1">
        <name>Zn(2+)</name>
        <dbReference type="ChEBI" id="CHEBI:29105"/>
    </cofactor>
</comment>
<keyword evidence="2" id="KW-1003">Cell membrane</keyword>
<keyword evidence="3" id="KW-0645">Protease</keyword>
<dbReference type="CDD" id="cd07340">
    <property type="entry name" value="M48B_Htpx_like"/>
    <property type="match status" value="1"/>
</dbReference>
<keyword evidence="4 12" id="KW-0812">Transmembrane</keyword>
<evidence type="ECO:0000256" key="8">
    <source>
        <dbReference type="ARBA" id="ARBA00022989"/>
    </source>
</evidence>
<feature type="domain" description="Peptidase M48" evidence="13">
    <location>
        <begin position="112"/>
        <end position="331"/>
    </location>
</feature>
<name>A0A3B1AJF0_9ZZZZ</name>
<keyword evidence="7" id="KW-0862">Zinc</keyword>
<dbReference type="GO" id="GO:0004222">
    <property type="term" value="F:metalloendopeptidase activity"/>
    <property type="evidence" value="ECO:0007669"/>
    <property type="project" value="InterPro"/>
</dbReference>
<evidence type="ECO:0000256" key="12">
    <source>
        <dbReference type="SAM" id="Phobius"/>
    </source>
</evidence>
<keyword evidence="5" id="KW-0479">Metal-binding</keyword>
<dbReference type="EMBL" id="UOFU01000352">
    <property type="protein sequence ID" value="VAX03852.1"/>
    <property type="molecule type" value="Genomic_DNA"/>
</dbReference>
<feature type="transmembrane region" description="Helical" evidence="12">
    <location>
        <begin position="224"/>
        <end position="250"/>
    </location>
</feature>
<sequence>MNFFQAQSKARRSTFVLVVLFVCAISAIVAITNLLLMSVVVFNATGQFFSSWADVEHYFDWRMFWTTGLLVAAVIAGGTLFKFIQLSAGGRAVAESLGGEIIPQDSDDPDRRKVLNVVEEMAIASGVAVPPIYLLQGSGINAFAAGYSSNDAVIGITRGAMRHLTRDELQGVIAHEFSHIFNGDMRLNLRLIGVLHGVLLIGMIGYYLLRGMRHVRQRGRDTGGAILAILILAFGLMAVGFVGTTIGQLIKAMVSRQREYLADASAVRYTRNRDGIAGALKKIGGLSSGGLLGSPAAAEYSHAYFAEGASSFFTALLSTHPPLEKRIRKIDPGWDGRFIRPTPEPPKPASETAPVGKTQQQKLDATAGVVEAMLAIELMGRPQEAHIEHAHTLIDQLPEVVRAEAKNPIGAQGIILAMLADRDPAIRETQWATKVDAGNPVVLAKALSLVDSIAGLPKALRLPLVDIAMPSLRVLSLPQYKAFRALVTGFIKADNRIALSEWILEQLVLHQLDIAYGLRKRDKEKYSYLGAVKVPAELLLSMLAHAEHRSESEAQKAFSAGIKSIGAYALKFQPRLKMTSGALAAALDELAKMKPLVKERFLKACLACVSKDGRVTIAGIEILRAIAAGLDCPLSPVLPVKDVDIKPND</sequence>
<keyword evidence="10 12" id="KW-0472">Membrane</keyword>
<evidence type="ECO:0000256" key="1">
    <source>
        <dbReference type="ARBA" id="ARBA00001947"/>
    </source>
</evidence>
<evidence type="ECO:0000259" key="13">
    <source>
        <dbReference type="Pfam" id="PF01435"/>
    </source>
</evidence>
<dbReference type="InterPro" id="IPR050083">
    <property type="entry name" value="HtpX_protease"/>
</dbReference>
<dbReference type="PANTHER" id="PTHR43221:SF2">
    <property type="entry name" value="PROTEASE HTPX HOMOLOG"/>
    <property type="match status" value="1"/>
</dbReference>
<evidence type="ECO:0000256" key="10">
    <source>
        <dbReference type="ARBA" id="ARBA00023136"/>
    </source>
</evidence>
<keyword evidence="8 12" id="KW-1133">Transmembrane helix</keyword>
<evidence type="ECO:0000256" key="2">
    <source>
        <dbReference type="ARBA" id="ARBA00022475"/>
    </source>
</evidence>
<protein>
    <recommendedName>
        <fullName evidence="13">Peptidase M48 domain-containing protein</fullName>
    </recommendedName>
</protein>
<accession>A0A3B1AJF0</accession>
<feature type="transmembrane region" description="Helical" evidence="12">
    <location>
        <begin position="62"/>
        <end position="81"/>
    </location>
</feature>